<dbReference type="Proteomes" id="UP000828390">
    <property type="component" value="Unassembled WGS sequence"/>
</dbReference>
<dbReference type="AlphaFoldDB" id="A0A9D4NL58"/>
<dbReference type="Gene3D" id="2.60.120.260">
    <property type="entry name" value="Galactose-binding domain-like"/>
    <property type="match status" value="1"/>
</dbReference>
<keyword evidence="2" id="KW-1185">Reference proteome</keyword>
<dbReference type="SUPFAM" id="SSF49785">
    <property type="entry name" value="Galactose-binding domain-like"/>
    <property type="match status" value="1"/>
</dbReference>
<sequence>MGIEPVTFRSLDGHHIHYTTETSKSKAAKSLRISGEILRDVELNVGLLEAGFQFREGFHPGEIGVSYTFELATPVYGQWVRITRSTPNDVLTLCEVEVEGAPYSAANGR</sequence>
<gene>
    <name evidence="1" type="ORF">DPMN_019448</name>
</gene>
<comment type="caution">
    <text evidence="1">The sequence shown here is derived from an EMBL/GenBank/DDBJ whole genome shotgun (WGS) entry which is preliminary data.</text>
</comment>
<reference evidence="1" key="1">
    <citation type="journal article" date="2019" name="bioRxiv">
        <title>The Genome of the Zebra Mussel, Dreissena polymorpha: A Resource for Invasive Species Research.</title>
        <authorList>
            <person name="McCartney M.A."/>
            <person name="Auch B."/>
            <person name="Kono T."/>
            <person name="Mallez S."/>
            <person name="Zhang Y."/>
            <person name="Obille A."/>
            <person name="Becker A."/>
            <person name="Abrahante J.E."/>
            <person name="Garbe J."/>
            <person name="Badalamenti J.P."/>
            <person name="Herman A."/>
            <person name="Mangelson H."/>
            <person name="Liachko I."/>
            <person name="Sullivan S."/>
            <person name="Sone E.D."/>
            <person name="Koren S."/>
            <person name="Silverstein K.A.T."/>
            <person name="Beckman K.B."/>
            <person name="Gohl D.M."/>
        </authorList>
    </citation>
    <scope>NUCLEOTIDE SEQUENCE</scope>
    <source>
        <strain evidence="1">Duluth1</strain>
        <tissue evidence="1">Whole animal</tissue>
    </source>
</reference>
<dbReference type="EMBL" id="JAIWYP010000001">
    <property type="protein sequence ID" value="KAH3895287.1"/>
    <property type="molecule type" value="Genomic_DNA"/>
</dbReference>
<organism evidence="1 2">
    <name type="scientific">Dreissena polymorpha</name>
    <name type="common">Zebra mussel</name>
    <name type="synonym">Mytilus polymorpha</name>
    <dbReference type="NCBI Taxonomy" id="45954"/>
    <lineage>
        <taxon>Eukaryota</taxon>
        <taxon>Metazoa</taxon>
        <taxon>Spiralia</taxon>
        <taxon>Lophotrochozoa</taxon>
        <taxon>Mollusca</taxon>
        <taxon>Bivalvia</taxon>
        <taxon>Autobranchia</taxon>
        <taxon>Heteroconchia</taxon>
        <taxon>Euheterodonta</taxon>
        <taxon>Imparidentia</taxon>
        <taxon>Neoheterodontei</taxon>
        <taxon>Myida</taxon>
        <taxon>Dreissenoidea</taxon>
        <taxon>Dreissenidae</taxon>
        <taxon>Dreissena</taxon>
    </lineage>
</organism>
<proteinExistence type="predicted"/>
<evidence type="ECO:0000313" key="1">
    <source>
        <dbReference type="EMBL" id="KAH3895287.1"/>
    </source>
</evidence>
<name>A0A9D4NL58_DREPO</name>
<evidence type="ECO:0000313" key="2">
    <source>
        <dbReference type="Proteomes" id="UP000828390"/>
    </source>
</evidence>
<accession>A0A9D4NL58</accession>
<dbReference type="InterPro" id="IPR008979">
    <property type="entry name" value="Galactose-bd-like_sf"/>
</dbReference>
<protein>
    <submittedName>
        <fullName evidence="1">Uncharacterized protein</fullName>
    </submittedName>
</protein>
<reference evidence="1" key="2">
    <citation type="submission" date="2020-11" db="EMBL/GenBank/DDBJ databases">
        <authorList>
            <person name="McCartney M.A."/>
            <person name="Auch B."/>
            <person name="Kono T."/>
            <person name="Mallez S."/>
            <person name="Becker A."/>
            <person name="Gohl D.M."/>
            <person name="Silverstein K.A.T."/>
            <person name="Koren S."/>
            <person name="Bechman K.B."/>
            <person name="Herman A."/>
            <person name="Abrahante J.E."/>
            <person name="Garbe J."/>
        </authorList>
    </citation>
    <scope>NUCLEOTIDE SEQUENCE</scope>
    <source>
        <strain evidence="1">Duluth1</strain>
        <tissue evidence="1">Whole animal</tissue>
    </source>
</reference>